<sequence>MQKLSKDQLWHEYVTSHDFNDLKSEVLAAGYQIQELEDALKLDYKDAQLKLKSILPMYSFKRLNGRFRAYVHRLQTQKTTITVDSFILTRLDALKAKMELDSYADLLEYLIKPDGQYAKEIKDFLNSNRDYASGSLQASIQALLSVLYYEHQVLIKKLMTEQFERGWHACKSAKTKSTKTLLAKQQESIDEWFK</sequence>
<evidence type="ECO:0000313" key="2">
    <source>
        <dbReference type="Proteomes" id="UP001467690"/>
    </source>
</evidence>
<dbReference type="Proteomes" id="UP001467690">
    <property type="component" value="Unassembled WGS sequence"/>
</dbReference>
<organism evidence="1 2">
    <name type="scientific">Catenovulum sediminis</name>
    <dbReference type="NCBI Taxonomy" id="1740262"/>
    <lineage>
        <taxon>Bacteria</taxon>
        <taxon>Pseudomonadati</taxon>
        <taxon>Pseudomonadota</taxon>
        <taxon>Gammaproteobacteria</taxon>
        <taxon>Alteromonadales</taxon>
        <taxon>Alteromonadaceae</taxon>
        <taxon>Catenovulum</taxon>
    </lineage>
</organism>
<dbReference type="RefSeq" id="WP_350402822.1">
    <property type="nucleotide sequence ID" value="NZ_JBELOE010000266.1"/>
</dbReference>
<reference evidence="1 2" key="1">
    <citation type="submission" date="2024-06" db="EMBL/GenBank/DDBJ databases">
        <authorList>
            <person name="Chen R.Y."/>
        </authorList>
    </citation>
    <scope>NUCLEOTIDE SEQUENCE [LARGE SCALE GENOMIC DNA]</scope>
    <source>
        <strain evidence="1 2">D2</strain>
    </source>
</reference>
<keyword evidence="2" id="KW-1185">Reference proteome</keyword>
<accession>A0ABV1RLE9</accession>
<evidence type="ECO:0000313" key="1">
    <source>
        <dbReference type="EMBL" id="MER2493774.1"/>
    </source>
</evidence>
<proteinExistence type="predicted"/>
<comment type="caution">
    <text evidence="1">The sequence shown here is derived from an EMBL/GenBank/DDBJ whole genome shotgun (WGS) entry which is preliminary data.</text>
</comment>
<gene>
    <name evidence="1" type="ORF">ABS311_18010</name>
</gene>
<dbReference type="EMBL" id="JBELOE010000266">
    <property type="protein sequence ID" value="MER2493774.1"/>
    <property type="molecule type" value="Genomic_DNA"/>
</dbReference>
<name>A0ABV1RLE9_9ALTE</name>
<protein>
    <submittedName>
        <fullName evidence="1">Uncharacterized protein</fullName>
    </submittedName>
</protein>